<dbReference type="HOGENOM" id="CLU_093897_0_0_1"/>
<evidence type="ECO:0000256" key="1">
    <source>
        <dbReference type="SAM" id="MobiDB-lite"/>
    </source>
</evidence>
<keyword evidence="3" id="KW-1185">Reference proteome</keyword>
<evidence type="ECO:0008006" key="4">
    <source>
        <dbReference type="Google" id="ProtNLM"/>
    </source>
</evidence>
<dbReference type="RefSeq" id="XP_002791909.1">
    <property type="nucleotide sequence ID" value="XM_002791863.2"/>
</dbReference>
<name>C1H664_PARBA</name>
<organism evidence="2 3">
    <name type="scientific">Paracoccidioides lutzii (strain ATCC MYA-826 / Pb01)</name>
    <name type="common">Paracoccidioides brasiliensis</name>
    <dbReference type="NCBI Taxonomy" id="502779"/>
    <lineage>
        <taxon>Eukaryota</taxon>
        <taxon>Fungi</taxon>
        <taxon>Dikarya</taxon>
        <taxon>Ascomycota</taxon>
        <taxon>Pezizomycotina</taxon>
        <taxon>Eurotiomycetes</taxon>
        <taxon>Eurotiomycetidae</taxon>
        <taxon>Onygenales</taxon>
        <taxon>Ajellomycetaceae</taxon>
        <taxon>Paracoccidioides</taxon>
    </lineage>
</organism>
<reference evidence="2 3" key="1">
    <citation type="journal article" date="2011" name="PLoS Genet.">
        <title>Comparative genomic analysis of human fungal pathogens causing paracoccidioidomycosis.</title>
        <authorList>
            <person name="Desjardins C.A."/>
            <person name="Champion M.D."/>
            <person name="Holder J.W."/>
            <person name="Muszewska A."/>
            <person name="Goldberg J."/>
            <person name="Bailao A.M."/>
            <person name="Brigido M.M."/>
            <person name="Ferreira M.E."/>
            <person name="Garcia A.M."/>
            <person name="Grynberg M."/>
            <person name="Gujja S."/>
            <person name="Heiman D.I."/>
            <person name="Henn M.R."/>
            <person name="Kodira C.D."/>
            <person name="Leon-Narvaez H."/>
            <person name="Longo L.V."/>
            <person name="Ma L.J."/>
            <person name="Malavazi I."/>
            <person name="Matsuo A.L."/>
            <person name="Morais F.V."/>
            <person name="Pereira M."/>
            <person name="Rodriguez-Brito S."/>
            <person name="Sakthikumar S."/>
            <person name="Salem-Izacc S.M."/>
            <person name="Sykes S.M."/>
            <person name="Teixeira M.M."/>
            <person name="Vallejo M.C."/>
            <person name="Walter M.E."/>
            <person name="Yandava C."/>
            <person name="Young S."/>
            <person name="Zeng Q."/>
            <person name="Zucker J."/>
            <person name="Felipe M.S."/>
            <person name="Goldman G.H."/>
            <person name="Haas B.J."/>
            <person name="McEwen J.G."/>
            <person name="Nino-Vega G."/>
            <person name="Puccia R."/>
            <person name="San-Blas G."/>
            <person name="Soares C.M."/>
            <person name="Birren B.W."/>
            <person name="Cuomo C.A."/>
        </authorList>
    </citation>
    <scope>NUCLEOTIDE SEQUENCE [LARGE SCALE GENOMIC DNA]</scope>
    <source>
        <strain evidence="3">ATCC MYA-826 / Pb01</strain>
    </source>
</reference>
<dbReference type="InterPro" id="IPR012471">
    <property type="entry name" value="DUF1690"/>
</dbReference>
<dbReference type="Pfam" id="PF07956">
    <property type="entry name" value="DUF1690"/>
    <property type="match status" value="1"/>
</dbReference>
<dbReference type="OrthoDB" id="5544375at2759"/>
<feature type="region of interest" description="Disordered" evidence="1">
    <location>
        <begin position="72"/>
        <end position="108"/>
    </location>
</feature>
<proteinExistence type="predicted"/>
<dbReference type="EMBL" id="KN294008">
    <property type="protein sequence ID" value="EEH35127.1"/>
    <property type="molecule type" value="Genomic_DNA"/>
</dbReference>
<feature type="compositionally biased region" description="Basic and acidic residues" evidence="1">
    <location>
        <begin position="72"/>
        <end position="81"/>
    </location>
</feature>
<accession>C1H664</accession>
<dbReference type="VEuPathDB" id="FungiDB:PAAG_06174"/>
<evidence type="ECO:0000313" key="2">
    <source>
        <dbReference type="EMBL" id="EEH35127.1"/>
    </source>
</evidence>
<protein>
    <recommendedName>
        <fullName evidence="4">DUF1690 domain-containing protein</fullName>
    </recommendedName>
</protein>
<dbReference type="Proteomes" id="UP000002059">
    <property type="component" value="Partially assembled WGS sequence"/>
</dbReference>
<gene>
    <name evidence="2" type="ORF">PAAG_06174</name>
</gene>
<feature type="compositionally biased region" description="Polar residues" evidence="1">
    <location>
        <begin position="94"/>
        <end position="104"/>
    </location>
</feature>
<evidence type="ECO:0000313" key="3">
    <source>
        <dbReference type="Proteomes" id="UP000002059"/>
    </source>
</evidence>
<dbReference type="OMA" id="GKSLNCW"/>
<dbReference type="AlphaFoldDB" id="C1H664"/>
<dbReference type="eggNOG" id="ENOG502SDJV">
    <property type="taxonomic scope" value="Eukaryota"/>
</dbReference>
<dbReference type="GeneID" id="9095045"/>
<feature type="compositionally biased region" description="Low complexity" evidence="1">
    <location>
        <begin position="83"/>
        <end position="93"/>
    </location>
</feature>
<sequence>MGAGGSKPAAAGTASRHIFSSDTPVQFSQAFVESLQESPETDSTRAQTLELHIQNRIAAELERIRARESQTLADLEKRLAEDSSSPSTSPASTNTDGTPMQELSSARVRQEISSLSAKLAERRKVRELDEGVEKARGDLVRCLKDNERRPLDCWREVEGFKREVGRLEKKWVESVVG</sequence>
<dbReference type="KEGG" id="pbl:PAAG_06174"/>